<name>A0A6P4FD32_DRORH</name>
<feature type="compositionally biased region" description="Basic and acidic residues" evidence="1">
    <location>
        <begin position="143"/>
        <end position="152"/>
    </location>
</feature>
<sequence>MVNFHGCTRMMVNRCIELLRARIECASTRHIARRYQRPRGQGQMYSHYLPEEQVVREREKADIYKKNKRRSMWEQDEAHGGRISGRDDQERFDDEQYRPQELEERNYDRTWINYPESVAAKRRRGRSDLMELMDDEAPRRRRTQEDRPNTAKPWDDEARAFISQWDSNAAMINRNRFARPSDSCPPPTVSPRMANAYLTRNRQFFY</sequence>
<dbReference type="OMA" id="HAQTRHI"/>
<feature type="region of interest" description="Disordered" evidence="1">
    <location>
        <begin position="129"/>
        <end position="152"/>
    </location>
</feature>
<gene>
    <name evidence="2" type="primary">LOC108050714</name>
</gene>
<protein>
    <submittedName>
        <fullName evidence="2">Uncharacterized protein LOC108050714 isoform X1</fullName>
    </submittedName>
</protein>
<dbReference type="RefSeq" id="XP_016988002.2">
    <property type="nucleotide sequence ID" value="XM_017132513.2"/>
</dbReference>
<reference evidence="2" key="1">
    <citation type="submission" date="2025-08" db="UniProtKB">
        <authorList>
            <consortium name="RefSeq"/>
        </authorList>
    </citation>
    <scope>IDENTIFICATION</scope>
</reference>
<accession>A0A6P4FD32</accession>
<proteinExistence type="predicted"/>
<evidence type="ECO:0000256" key="1">
    <source>
        <dbReference type="SAM" id="MobiDB-lite"/>
    </source>
</evidence>
<feature type="region of interest" description="Disordered" evidence="1">
    <location>
        <begin position="70"/>
        <end position="98"/>
    </location>
</feature>
<dbReference type="AlphaFoldDB" id="A0A6P4FD32"/>
<dbReference type="InterPro" id="IPR006611">
    <property type="entry name" value="DUF1431_DROsp"/>
</dbReference>
<dbReference type="GeneID" id="108050714"/>
<evidence type="ECO:0000313" key="2">
    <source>
        <dbReference type="RefSeq" id="XP_016988002.1"/>
    </source>
</evidence>
<dbReference type="OrthoDB" id="7852729at2759"/>
<dbReference type="Pfam" id="PF07248">
    <property type="entry name" value="DUF1431"/>
    <property type="match status" value="1"/>
</dbReference>
<dbReference type="RefSeq" id="XP_016988002.1">
    <property type="nucleotide sequence ID" value="XM_017132513.1"/>
</dbReference>
<organism evidence="2">
    <name type="scientific">Drosophila rhopaloa</name>
    <name type="common">Fruit fly</name>
    <dbReference type="NCBI Taxonomy" id="1041015"/>
    <lineage>
        <taxon>Eukaryota</taxon>
        <taxon>Metazoa</taxon>
        <taxon>Ecdysozoa</taxon>
        <taxon>Arthropoda</taxon>
        <taxon>Hexapoda</taxon>
        <taxon>Insecta</taxon>
        <taxon>Pterygota</taxon>
        <taxon>Neoptera</taxon>
        <taxon>Endopterygota</taxon>
        <taxon>Diptera</taxon>
        <taxon>Brachycera</taxon>
        <taxon>Muscomorpha</taxon>
        <taxon>Ephydroidea</taxon>
        <taxon>Drosophilidae</taxon>
        <taxon>Drosophila</taxon>
        <taxon>Sophophora</taxon>
    </lineage>
</organism>